<dbReference type="Proteomes" id="UP000593567">
    <property type="component" value="Unassembled WGS sequence"/>
</dbReference>
<dbReference type="EMBL" id="VXIV02000902">
    <property type="protein sequence ID" value="KAF6035280.1"/>
    <property type="molecule type" value="Genomic_DNA"/>
</dbReference>
<evidence type="ECO:0000313" key="2">
    <source>
        <dbReference type="Proteomes" id="UP000593567"/>
    </source>
</evidence>
<dbReference type="AlphaFoldDB" id="A0A7J7K9G5"/>
<name>A0A7J7K9G5_BUGNE</name>
<sequence length="316" mass="36626">MPQHTNPTEADALEDTTQQVLFLNRELTRQEAEEFELIADICKMAADAEIGTNLGLNKLTSANYESLQAATEHVYDTVFRQLEQLRDHLSDNRFISLVTTLNRDVNQLSEEEMQAFVDLHQLIQQRADAENDGIYSLMIHYPIELFLTARTSQLDSEEVTSFAYDRLAKRRLVDTLKDSIVRKAQTLSSSSAADTLLKRLLAMIAMLPKKVLQHYFEFYKNLEKYGLSVSYCESADHKELHDWYNFHTRLRTEYSRIMDIDKLSTAELKDLKDTSDIHTKFNVFSEEGLSESQLEEWMRFAEAYKENNKEVLKAVT</sequence>
<protein>
    <submittedName>
        <fullName evidence="1">Uncharacterized protein</fullName>
    </submittedName>
</protein>
<reference evidence="1" key="1">
    <citation type="submission" date="2020-06" db="EMBL/GenBank/DDBJ databases">
        <title>Draft genome of Bugula neritina, a colonial animal packing powerful symbionts and potential medicines.</title>
        <authorList>
            <person name="Rayko M."/>
        </authorList>
    </citation>
    <scope>NUCLEOTIDE SEQUENCE [LARGE SCALE GENOMIC DNA]</scope>
    <source>
        <strain evidence="1">Kwan_BN1</strain>
    </source>
</reference>
<keyword evidence="2" id="KW-1185">Reference proteome</keyword>
<comment type="caution">
    <text evidence="1">The sequence shown here is derived from an EMBL/GenBank/DDBJ whole genome shotgun (WGS) entry which is preliminary data.</text>
</comment>
<accession>A0A7J7K9G5</accession>
<evidence type="ECO:0000313" key="1">
    <source>
        <dbReference type="EMBL" id="KAF6035280.1"/>
    </source>
</evidence>
<proteinExistence type="predicted"/>
<organism evidence="1 2">
    <name type="scientific">Bugula neritina</name>
    <name type="common">Brown bryozoan</name>
    <name type="synonym">Sertularia neritina</name>
    <dbReference type="NCBI Taxonomy" id="10212"/>
    <lineage>
        <taxon>Eukaryota</taxon>
        <taxon>Metazoa</taxon>
        <taxon>Spiralia</taxon>
        <taxon>Lophotrochozoa</taxon>
        <taxon>Bryozoa</taxon>
        <taxon>Gymnolaemata</taxon>
        <taxon>Cheilostomatida</taxon>
        <taxon>Flustrina</taxon>
        <taxon>Buguloidea</taxon>
        <taxon>Bugulidae</taxon>
        <taxon>Bugula</taxon>
    </lineage>
</organism>
<gene>
    <name evidence="1" type="ORF">EB796_006407</name>
</gene>